<organism evidence="1">
    <name type="scientific">mine drainage metagenome</name>
    <dbReference type="NCBI Taxonomy" id="410659"/>
    <lineage>
        <taxon>unclassified sequences</taxon>
        <taxon>metagenomes</taxon>
        <taxon>ecological metagenomes</taxon>
    </lineage>
</organism>
<dbReference type="AlphaFoldDB" id="T0ZF39"/>
<feature type="non-terminal residue" evidence="1">
    <location>
        <position position="1"/>
    </location>
</feature>
<gene>
    <name evidence="1" type="ORF">B2A_08729</name>
</gene>
<reference evidence="1" key="2">
    <citation type="journal article" date="2014" name="ISME J.">
        <title>Microbial stratification in low pH oxic and suboxic macroscopic growths along an acid mine drainage.</title>
        <authorList>
            <person name="Mendez-Garcia C."/>
            <person name="Mesa V."/>
            <person name="Sprenger R.R."/>
            <person name="Richter M."/>
            <person name="Diez M.S."/>
            <person name="Solano J."/>
            <person name="Bargiela R."/>
            <person name="Golyshina O.V."/>
            <person name="Manteca A."/>
            <person name="Ramos J.L."/>
            <person name="Gallego J.R."/>
            <person name="Llorente I."/>
            <person name="Martins Dos Santos V.A."/>
            <person name="Jensen O.N."/>
            <person name="Pelaez A.I."/>
            <person name="Sanchez J."/>
            <person name="Ferrer M."/>
        </authorList>
    </citation>
    <scope>NUCLEOTIDE SEQUENCE</scope>
</reference>
<evidence type="ECO:0000313" key="1">
    <source>
        <dbReference type="EMBL" id="EQD46801.1"/>
    </source>
</evidence>
<comment type="caution">
    <text evidence="1">The sequence shown here is derived from an EMBL/GenBank/DDBJ whole genome shotgun (WGS) entry which is preliminary data.</text>
</comment>
<name>T0ZF39_9ZZZZ</name>
<sequence>IGFEVRVMNPEDAAAQHERFIVDSERAYKIPPLNIINKKSEHIVSIKHGEALRRFDYMWGRGRKV</sequence>
<protein>
    <submittedName>
        <fullName evidence="1">Uncharacterized protein</fullName>
    </submittedName>
</protein>
<accession>T0ZF39</accession>
<reference evidence="1" key="1">
    <citation type="submission" date="2013-08" db="EMBL/GenBank/DDBJ databases">
        <authorList>
            <person name="Mendez C."/>
            <person name="Richter M."/>
            <person name="Ferrer M."/>
            <person name="Sanchez J."/>
        </authorList>
    </citation>
    <scope>NUCLEOTIDE SEQUENCE</scope>
</reference>
<proteinExistence type="predicted"/>
<dbReference type="EMBL" id="AUZZ01006294">
    <property type="protein sequence ID" value="EQD46801.1"/>
    <property type="molecule type" value="Genomic_DNA"/>
</dbReference>